<evidence type="ECO:0000313" key="1">
    <source>
        <dbReference type="EMBL" id="ODS30364.1"/>
    </source>
</evidence>
<protein>
    <submittedName>
        <fullName evidence="1">Uncharacterized protein</fullName>
    </submittedName>
</protein>
<name>A0A1E3X5Y0_9BACT</name>
<accession>A0A1E3X5Y0</accession>
<evidence type="ECO:0000313" key="2">
    <source>
        <dbReference type="Proteomes" id="UP000094056"/>
    </source>
</evidence>
<proteinExistence type="predicted"/>
<dbReference type="Proteomes" id="UP000094056">
    <property type="component" value="Unassembled WGS sequence"/>
</dbReference>
<comment type="caution">
    <text evidence="1">The sequence shown here is derived from an EMBL/GenBank/DDBJ whole genome shotgun (WGS) entry which is preliminary data.</text>
</comment>
<sequence length="43" mass="4699">MYAEITGLLLLLILGLGLGAWQVEDTSTNGMVLQEFGVYQKNV</sequence>
<organism evidence="1 2">
    <name type="scientific">Candidatus Scalindua rubra</name>
    <dbReference type="NCBI Taxonomy" id="1872076"/>
    <lineage>
        <taxon>Bacteria</taxon>
        <taxon>Pseudomonadati</taxon>
        <taxon>Planctomycetota</taxon>
        <taxon>Candidatus Brocadiia</taxon>
        <taxon>Candidatus Brocadiales</taxon>
        <taxon>Candidatus Scalinduaceae</taxon>
        <taxon>Candidatus Scalindua</taxon>
    </lineage>
</organism>
<dbReference type="AlphaFoldDB" id="A0A1E3X5Y0"/>
<reference evidence="1 2" key="1">
    <citation type="submission" date="2016-07" db="EMBL/GenBank/DDBJ databases">
        <title>Draft genome of Scalindua rubra, obtained from a brine-seawater interface in the Red Sea, sheds light on salt adaptation in anammox bacteria.</title>
        <authorList>
            <person name="Speth D.R."/>
            <person name="Lagkouvardos I."/>
            <person name="Wang Y."/>
            <person name="Qian P.-Y."/>
            <person name="Dutilh B.E."/>
            <person name="Jetten M.S."/>
        </authorList>
    </citation>
    <scope>NUCLEOTIDE SEQUENCE [LARGE SCALE GENOMIC DNA]</scope>
    <source>
        <strain evidence="1">BSI-1</strain>
    </source>
</reference>
<gene>
    <name evidence="1" type="ORF">SCARUB_04523</name>
</gene>
<dbReference type="EMBL" id="MAYW01000237">
    <property type="protein sequence ID" value="ODS30364.1"/>
    <property type="molecule type" value="Genomic_DNA"/>
</dbReference>